<dbReference type="PRINTS" id="PR00038">
    <property type="entry name" value="HTHLUXR"/>
</dbReference>
<keyword evidence="2" id="KW-0238">DNA-binding</keyword>
<dbReference type="SMART" id="SM00421">
    <property type="entry name" value="HTH_LUXR"/>
    <property type="match status" value="1"/>
</dbReference>
<sequence>MTNRELEILRLLLNGKSNKQIAITLGISDFTVRDYVSSILRKNNVGCRSELFAATLKNITAAESDKKADSVINHNETELTSNKNKTGYYP</sequence>
<dbReference type="GO" id="GO:0003677">
    <property type="term" value="F:DNA binding"/>
    <property type="evidence" value="ECO:0007669"/>
    <property type="project" value="UniProtKB-KW"/>
</dbReference>
<dbReference type="PANTHER" id="PTHR44688:SF16">
    <property type="entry name" value="DNA-BINDING TRANSCRIPTIONAL ACTIVATOR DEVR_DOSR"/>
    <property type="match status" value="1"/>
</dbReference>
<dbReference type="PROSITE" id="PS50043">
    <property type="entry name" value="HTH_LUXR_2"/>
    <property type="match status" value="1"/>
</dbReference>
<feature type="compositionally biased region" description="Polar residues" evidence="4">
    <location>
        <begin position="72"/>
        <end position="90"/>
    </location>
</feature>
<dbReference type="Gene3D" id="1.10.10.10">
    <property type="entry name" value="Winged helix-like DNA-binding domain superfamily/Winged helix DNA-binding domain"/>
    <property type="match status" value="1"/>
</dbReference>
<dbReference type="RefSeq" id="WP_150636080.1">
    <property type="nucleotide sequence ID" value="NZ_CABVHP010000001.1"/>
</dbReference>
<accession>A0A5E7A184</accession>
<dbReference type="EMBL" id="CABVHP010000001">
    <property type="protein sequence ID" value="VVN70291.1"/>
    <property type="molecule type" value="Genomic_DNA"/>
</dbReference>
<name>A0A5E7A184_PSEFL</name>
<dbReference type="GO" id="GO:0006355">
    <property type="term" value="P:regulation of DNA-templated transcription"/>
    <property type="evidence" value="ECO:0007669"/>
    <property type="project" value="InterPro"/>
</dbReference>
<dbReference type="InterPro" id="IPR000792">
    <property type="entry name" value="Tscrpt_reg_LuxR_C"/>
</dbReference>
<dbReference type="OrthoDB" id="7032599at2"/>
<evidence type="ECO:0000256" key="1">
    <source>
        <dbReference type="ARBA" id="ARBA00023015"/>
    </source>
</evidence>
<dbReference type="InterPro" id="IPR016032">
    <property type="entry name" value="Sig_transdc_resp-reg_C-effctor"/>
</dbReference>
<evidence type="ECO:0000256" key="3">
    <source>
        <dbReference type="ARBA" id="ARBA00023163"/>
    </source>
</evidence>
<dbReference type="SUPFAM" id="SSF46894">
    <property type="entry name" value="C-terminal effector domain of the bipartite response regulators"/>
    <property type="match status" value="1"/>
</dbReference>
<reference evidence="6 7" key="1">
    <citation type="submission" date="2019-09" db="EMBL/GenBank/DDBJ databases">
        <authorList>
            <person name="Chandra G."/>
            <person name="Truman W A."/>
        </authorList>
    </citation>
    <scope>NUCLEOTIDE SEQUENCE [LARGE SCALE GENOMIC DNA]</scope>
    <source>
        <strain evidence="6">PS704</strain>
    </source>
</reference>
<proteinExistence type="predicted"/>
<evidence type="ECO:0000313" key="6">
    <source>
        <dbReference type="EMBL" id="VVN70291.1"/>
    </source>
</evidence>
<feature type="region of interest" description="Disordered" evidence="4">
    <location>
        <begin position="66"/>
        <end position="90"/>
    </location>
</feature>
<dbReference type="AlphaFoldDB" id="A0A5E7A184"/>
<evidence type="ECO:0000259" key="5">
    <source>
        <dbReference type="PROSITE" id="PS50043"/>
    </source>
</evidence>
<keyword evidence="3" id="KW-0804">Transcription</keyword>
<protein>
    <recommendedName>
        <fullName evidence="5">HTH luxR-type domain-containing protein</fullName>
    </recommendedName>
</protein>
<evidence type="ECO:0000256" key="2">
    <source>
        <dbReference type="ARBA" id="ARBA00023125"/>
    </source>
</evidence>
<dbReference type="Pfam" id="PF00196">
    <property type="entry name" value="GerE"/>
    <property type="match status" value="1"/>
</dbReference>
<keyword evidence="1" id="KW-0805">Transcription regulation</keyword>
<dbReference type="Proteomes" id="UP000326557">
    <property type="component" value="Unassembled WGS sequence"/>
</dbReference>
<evidence type="ECO:0000256" key="4">
    <source>
        <dbReference type="SAM" id="MobiDB-lite"/>
    </source>
</evidence>
<dbReference type="PANTHER" id="PTHR44688">
    <property type="entry name" value="DNA-BINDING TRANSCRIPTIONAL ACTIVATOR DEVR_DOSR"/>
    <property type="match status" value="1"/>
</dbReference>
<feature type="domain" description="HTH luxR-type" evidence="5">
    <location>
        <begin position="1"/>
        <end position="59"/>
    </location>
</feature>
<dbReference type="InterPro" id="IPR036388">
    <property type="entry name" value="WH-like_DNA-bd_sf"/>
</dbReference>
<evidence type="ECO:0000313" key="7">
    <source>
        <dbReference type="Proteomes" id="UP000326557"/>
    </source>
</evidence>
<dbReference type="PROSITE" id="PS00622">
    <property type="entry name" value="HTH_LUXR_1"/>
    <property type="match status" value="1"/>
</dbReference>
<gene>
    <name evidence="6" type="ORF">PS704_00378</name>
</gene>
<organism evidence="6 7">
    <name type="scientific">Pseudomonas fluorescens</name>
    <dbReference type="NCBI Taxonomy" id="294"/>
    <lineage>
        <taxon>Bacteria</taxon>
        <taxon>Pseudomonadati</taxon>
        <taxon>Pseudomonadota</taxon>
        <taxon>Gammaproteobacteria</taxon>
        <taxon>Pseudomonadales</taxon>
        <taxon>Pseudomonadaceae</taxon>
        <taxon>Pseudomonas</taxon>
    </lineage>
</organism>